<accession>A0A016X3Q0</accession>
<dbReference type="Proteomes" id="UP000024635">
    <property type="component" value="Unassembled WGS sequence"/>
</dbReference>
<gene>
    <name evidence="1" type="primary">Acey_s0414.g1033</name>
    <name evidence="1" type="ORF">Y032_0414g1033</name>
</gene>
<evidence type="ECO:0000313" key="2">
    <source>
        <dbReference type="Proteomes" id="UP000024635"/>
    </source>
</evidence>
<comment type="caution">
    <text evidence="1">The sequence shown here is derived from an EMBL/GenBank/DDBJ whole genome shotgun (WGS) entry which is preliminary data.</text>
</comment>
<sequence>MRKDNSSTTRLAQRTSSTFNMSHVLLSSVVYPALSVFACLKTSIARERNAHRMIFPFFLNQCLRFPEVASHEMLVVLASNLHVECE</sequence>
<keyword evidence="2" id="KW-1185">Reference proteome</keyword>
<reference evidence="2" key="1">
    <citation type="journal article" date="2015" name="Nat. Genet.">
        <title>The genome and transcriptome of the zoonotic hookworm Ancylostoma ceylanicum identify infection-specific gene families.</title>
        <authorList>
            <person name="Schwarz E.M."/>
            <person name="Hu Y."/>
            <person name="Antoshechkin I."/>
            <person name="Miller M.M."/>
            <person name="Sternberg P.W."/>
            <person name="Aroian R.V."/>
        </authorList>
    </citation>
    <scope>NUCLEOTIDE SEQUENCE</scope>
    <source>
        <strain evidence="2">HY135</strain>
    </source>
</reference>
<name>A0A016X3Q0_9BILA</name>
<protein>
    <submittedName>
        <fullName evidence="1">Uncharacterized protein</fullName>
    </submittedName>
</protein>
<proteinExistence type="predicted"/>
<dbReference type="EMBL" id="JARK01000014">
    <property type="protein sequence ID" value="EYC45878.1"/>
    <property type="molecule type" value="Genomic_DNA"/>
</dbReference>
<dbReference type="AlphaFoldDB" id="A0A016X3Q0"/>
<organism evidence="1 2">
    <name type="scientific">Ancylostoma ceylanicum</name>
    <dbReference type="NCBI Taxonomy" id="53326"/>
    <lineage>
        <taxon>Eukaryota</taxon>
        <taxon>Metazoa</taxon>
        <taxon>Ecdysozoa</taxon>
        <taxon>Nematoda</taxon>
        <taxon>Chromadorea</taxon>
        <taxon>Rhabditida</taxon>
        <taxon>Rhabditina</taxon>
        <taxon>Rhabditomorpha</taxon>
        <taxon>Strongyloidea</taxon>
        <taxon>Ancylostomatidae</taxon>
        <taxon>Ancylostomatinae</taxon>
        <taxon>Ancylostoma</taxon>
    </lineage>
</organism>
<evidence type="ECO:0000313" key="1">
    <source>
        <dbReference type="EMBL" id="EYC45878.1"/>
    </source>
</evidence>